<sequence>MPNTPHYNKFIINEAYKLLEYNKICSYPKHNEYRNQSKNLNQKSKNLNLEKVSKRLISILQLDENDKICKIADADLIGFFDELYEGTNPASKSEKTNNNNKKKLVSLYYFLASINNKYINRIKVKIGSYLQTSGASAAIDTLANLGLSVPRKTVDRKKGYYYLTTLSP</sequence>
<reference evidence="1 2" key="1">
    <citation type="submission" date="2016-04" db="EMBL/GenBank/DDBJ databases">
        <title>Genome analyses suggest a sexual origin of heterokaryosis in a supposedly ancient asexual fungus.</title>
        <authorList>
            <person name="Ropars J."/>
            <person name="Sedzielewska K."/>
            <person name="Noel J."/>
            <person name="Charron P."/>
            <person name="Farinelli L."/>
            <person name="Marton T."/>
            <person name="Kruger M."/>
            <person name="Pelin A."/>
            <person name="Brachmann A."/>
            <person name="Corradi N."/>
        </authorList>
    </citation>
    <scope>NUCLEOTIDE SEQUENCE [LARGE SCALE GENOMIC DNA]</scope>
    <source>
        <strain evidence="1 2">A5</strain>
    </source>
</reference>
<dbReference type="Proteomes" id="UP000232722">
    <property type="component" value="Unassembled WGS sequence"/>
</dbReference>
<protein>
    <submittedName>
        <fullName evidence="1">Uncharacterized protein</fullName>
    </submittedName>
</protein>
<dbReference type="EMBL" id="LLXJ01003099">
    <property type="protein sequence ID" value="PKB97590.1"/>
    <property type="molecule type" value="Genomic_DNA"/>
</dbReference>
<reference evidence="1 2" key="2">
    <citation type="submission" date="2017-09" db="EMBL/GenBank/DDBJ databases">
        <title>Extensive intraspecific genome diversity in a model arbuscular mycorrhizal fungus.</title>
        <authorList>
            <person name="Chen E.C."/>
            <person name="Morin E."/>
            <person name="Beaudet D."/>
            <person name="Noel J."/>
            <person name="Ndikumana S."/>
            <person name="Charron P."/>
            <person name="St-Onge C."/>
            <person name="Giorgi J."/>
            <person name="Grigoriev I.V."/>
            <person name="Roux C."/>
            <person name="Martin F.M."/>
            <person name="Corradi N."/>
        </authorList>
    </citation>
    <scope>NUCLEOTIDE SEQUENCE [LARGE SCALE GENOMIC DNA]</scope>
    <source>
        <strain evidence="1 2">A5</strain>
    </source>
</reference>
<name>A0A2N0NSN4_9GLOM</name>
<organism evidence="1 2">
    <name type="scientific">Rhizophagus irregularis</name>
    <dbReference type="NCBI Taxonomy" id="588596"/>
    <lineage>
        <taxon>Eukaryota</taxon>
        <taxon>Fungi</taxon>
        <taxon>Fungi incertae sedis</taxon>
        <taxon>Mucoromycota</taxon>
        <taxon>Glomeromycotina</taxon>
        <taxon>Glomeromycetes</taxon>
        <taxon>Glomerales</taxon>
        <taxon>Glomeraceae</taxon>
        <taxon>Rhizophagus</taxon>
    </lineage>
</organism>
<accession>A0A2N0NSN4</accession>
<proteinExistence type="predicted"/>
<evidence type="ECO:0000313" key="1">
    <source>
        <dbReference type="EMBL" id="PKB97590.1"/>
    </source>
</evidence>
<evidence type="ECO:0000313" key="2">
    <source>
        <dbReference type="Proteomes" id="UP000232722"/>
    </source>
</evidence>
<gene>
    <name evidence="1" type="ORF">RhiirA5_432850</name>
</gene>
<dbReference type="AlphaFoldDB" id="A0A2N0NSN4"/>
<dbReference type="VEuPathDB" id="FungiDB:RhiirA1_463989"/>
<comment type="caution">
    <text evidence="1">The sequence shown here is derived from an EMBL/GenBank/DDBJ whole genome shotgun (WGS) entry which is preliminary data.</text>
</comment>